<proteinExistence type="predicted"/>
<evidence type="ECO:0000256" key="3">
    <source>
        <dbReference type="ARBA" id="ARBA00022695"/>
    </source>
</evidence>
<organism evidence="9 10">
    <name type="scientific">Dinothrombium tinctorium</name>
    <dbReference type="NCBI Taxonomy" id="1965070"/>
    <lineage>
        <taxon>Eukaryota</taxon>
        <taxon>Metazoa</taxon>
        <taxon>Ecdysozoa</taxon>
        <taxon>Arthropoda</taxon>
        <taxon>Chelicerata</taxon>
        <taxon>Arachnida</taxon>
        <taxon>Acari</taxon>
        <taxon>Acariformes</taxon>
        <taxon>Trombidiformes</taxon>
        <taxon>Prostigmata</taxon>
        <taxon>Anystina</taxon>
        <taxon>Parasitengona</taxon>
        <taxon>Trombidioidea</taxon>
        <taxon>Trombidiidae</taxon>
        <taxon>Dinothrombium</taxon>
    </lineage>
</organism>
<dbReference type="CDD" id="cd05483">
    <property type="entry name" value="retropepsin_like_bacteria"/>
    <property type="match status" value="1"/>
</dbReference>
<dbReference type="CDD" id="cd09274">
    <property type="entry name" value="RNase_HI_RT_Ty3"/>
    <property type="match status" value="1"/>
</dbReference>
<dbReference type="InterPro" id="IPR021109">
    <property type="entry name" value="Peptidase_aspartic_dom_sf"/>
</dbReference>
<dbReference type="Pfam" id="PF00078">
    <property type="entry name" value="RVT_1"/>
    <property type="match status" value="1"/>
</dbReference>
<dbReference type="InterPro" id="IPR050951">
    <property type="entry name" value="Retrovirus_Pol_polyprotein"/>
</dbReference>
<sequence length="739" mass="83892">TPSSGSNKFKLKETVTCGDKVTVPEAVPPKCNISSALFVPVKVNNFPTIAIFDTGAGLSVVSEAFKNLIKIPRKGACNIKVRTVNNDICEATETVSFVLKLGKKKVNVSAVVLQNFPYNILIGNDVITKEKLILNFSDPRELRIDIPETLDSINAYTFNPENINLTVESSLTLQPYTSSICSLIVKQEPDLTGDYEVKLNEVYSMNGLVSVLHFENGTALALLSNSSEIPLIIKRGKTIGKIFNKFLDEPNEQIKIIEIMNVENINDTTNENESEFNISDFKISDDLNKENREKLESLITSYKDCFTKSLTKITETDVIEVNIETEGPPVKRAMYRCPIVHREPMKKILNELLKANVIRPSKSCYASPVLLRLKANGKDYRLLGDFRGLNATIKNDNNYPLPRIDDLIDSIYGSSVFSKLDSHSGFFTLRIAEKDKFKTAIITPYGLFEFNRLPQGLKISPNNFQMAMEKVYADVLFYCVLVYLDDCLIHSKNEELHFEHIRKTLDCVRKANIKLRTDKCCFFKREIDFLGHKISAKGIEINQDRVNSILKIKDPTNTTEVKSFLGVLNYFRNHIKNFAILAEPLINLTRKKVKFNFEAEEKKAFDELKKSLCTAPILSFFDENLKTQLHTDASRKGIGAVLIQIDEKDSEIVIAYYSRTLCSAEKNYSGIELELLAIVNGIKRFHTYLLGRKFEIITDSSSLTYLMRVKDINSKLSRWAIFLQEYDFILKHRKGEENA</sequence>
<feature type="domain" description="Reverse transcriptase" evidence="8">
    <location>
        <begin position="354"/>
        <end position="534"/>
    </location>
</feature>
<dbReference type="GO" id="GO:0004519">
    <property type="term" value="F:endonuclease activity"/>
    <property type="evidence" value="ECO:0007669"/>
    <property type="project" value="UniProtKB-KW"/>
</dbReference>
<name>A0A443Q9J3_9ACAR</name>
<evidence type="ECO:0000256" key="7">
    <source>
        <dbReference type="ARBA" id="ARBA00022918"/>
    </source>
</evidence>
<dbReference type="SUPFAM" id="SSF50630">
    <property type="entry name" value="Acid proteases"/>
    <property type="match status" value="1"/>
</dbReference>
<dbReference type="Pfam" id="PF13975">
    <property type="entry name" value="gag-asp_proteas"/>
    <property type="match status" value="1"/>
</dbReference>
<dbReference type="InterPro" id="IPR043128">
    <property type="entry name" value="Rev_trsase/Diguanyl_cyclase"/>
</dbReference>
<evidence type="ECO:0000256" key="2">
    <source>
        <dbReference type="ARBA" id="ARBA00022679"/>
    </source>
</evidence>
<evidence type="ECO:0000256" key="1">
    <source>
        <dbReference type="ARBA" id="ARBA00012493"/>
    </source>
</evidence>
<evidence type="ECO:0000256" key="6">
    <source>
        <dbReference type="ARBA" id="ARBA00022801"/>
    </source>
</evidence>
<dbReference type="InterPro" id="IPR041373">
    <property type="entry name" value="RT_RNaseH"/>
</dbReference>
<comment type="caution">
    <text evidence="9">The sequence shown here is derived from an EMBL/GenBank/DDBJ whole genome shotgun (WGS) entry which is preliminary data.</text>
</comment>
<evidence type="ECO:0000313" key="9">
    <source>
        <dbReference type="EMBL" id="RWR99669.1"/>
    </source>
</evidence>
<dbReference type="InterPro" id="IPR034122">
    <property type="entry name" value="Retropepsin-like_bacterial"/>
</dbReference>
<dbReference type="EC" id="2.7.7.49" evidence="1"/>
<dbReference type="PROSITE" id="PS50878">
    <property type="entry name" value="RT_POL"/>
    <property type="match status" value="1"/>
</dbReference>
<dbReference type="InterPro" id="IPR000477">
    <property type="entry name" value="RT_dom"/>
</dbReference>
<dbReference type="AlphaFoldDB" id="A0A443Q9J3"/>
<dbReference type="STRING" id="1965070.A0A443Q9J3"/>
<feature type="non-terminal residue" evidence="9">
    <location>
        <position position="739"/>
    </location>
</feature>
<dbReference type="SUPFAM" id="SSF56672">
    <property type="entry name" value="DNA/RNA polymerases"/>
    <property type="match status" value="1"/>
</dbReference>
<evidence type="ECO:0000256" key="5">
    <source>
        <dbReference type="ARBA" id="ARBA00022759"/>
    </source>
</evidence>
<dbReference type="InterPro" id="IPR043502">
    <property type="entry name" value="DNA/RNA_pol_sf"/>
</dbReference>
<dbReference type="OrthoDB" id="420169at2759"/>
<dbReference type="GO" id="GO:0016787">
    <property type="term" value="F:hydrolase activity"/>
    <property type="evidence" value="ECO:0007669"/>
    <property type="project" value="UniProtKB-KW"/>
</dbReference>
<dbReference type="PANTHER" id="PTHR37984">
    <property type="entry name" value="PROTEIN CBG26694"/>
    <property type="match status" value="1"/>
</dbReference>
<dbReference type="EMBL" id="NCKU01014081">
    <property type="protein sequence ID" value="RWR99669.1"/>
    <property type="molecule type" value="Genomic_DNA"/>
</dbReference>
<evidence type="ECO:0000259" key="8">
    <source>
        <dbReference type="PROSITE" id="PS50878"/>
    </source>
</evidence>
<dbReference type="PANTHER" id="PTHR37984:SF5">
    <property type="entry name" value="PROTEIN NYNRIN-LIKE"/>
    <property type="match status" value="1"/>
</dbReference>
<dbReference type="CDD" id="cd01647">
    <property type="entry name" value="RT_LTR"/>
    <property type="match status" value="1"/>
</dbReference>
<gene>
    <name evidence="9" type="ORF">B4U79_10217</name>
</gene>
<keyword evidence="5" id="KW-0255">Endonuclease</keyword>
<accession>A0A443Q9J3</accession>
<reference evidence="9 10" key="1">
    <citation type="journal article" date="2018" name="Gigascience">
        <title>Genomes of trombidid mites reveal novel predicted allergens and laterally-transferred genes associated with secondary metabolism.</title>
        <authorList>
            <person name="Dong X."/>
            <person name="Chaisiri K."/>
            <person name="Xia D."/>
            <person name="Armstrong S.D."/>
            <person name="Fang Y."/>
            <person name="Donnelly M.J."/>
            <person name="Kadowaki T."/>
            <person name="McGarry J.W."/>
            <person name="Darby A.C."/>
            <person name="Makepeace B.L."/>
        </authorList>
    </citation>
    <scope>NUCLEOTIDE SEQUENCE [LARGE SCALE GENOMIC DNA]</scope>
    <source>
        <strain evidence="9">UoL-WK</strain>
    </source>
</reference>
<keyword evidence="4" id="KW-0540">Nuclease</keyword>
<dbReference type="Gene3D" id="2.40.70.10">
    <property type="entry name" value="Acid Proteases"/>
    <property type="match status" value="1"/>
</dbReference>
<keyword evidence="2" id="KW-0808">Transferase</keyword>
<evidence type="ECO:0000256" key="4">
    <source>
        <dbReference type="ARBA" id="ARBA00022722"/>
    </source>
</evidence>
<dbReference type="Gene3D" id="3.30.70.270">
    <property type="match status" value="2"/>
</dbReference>
<dbReference type="Proteomes" id="UP000285301">
    <property type="component" value="Unassembled WGS sequence"/>
</dbReference>
<keyword evidence="3" id="KW-0548">Nucleotidyltransferase</keyword>
<evidence type="ECO:0000313" key="10">
    <source>
        <dbReference type="Proteomes" id="UP000285301"/>
    </source>
</evidence>
<dbReference type="Gene3D" id="3.10.10.10">
    <property type="entry name" value="HIV Type 1 Reverse Transcriptase, subunit A, domain 1"/>
    <property type="match status" value="1"/>
</dbReference>
<dbReference type="GO" id="GO:0003964">
    <property type="term" value="F:RNA-directed DNA polymerase activity"/>
    <property type="evidence" value="ECO:0007669"/>
    <property type="project" value="UniProtKB-KW"/>
</dbReference>
<dbReference type="FunFam" id="3.30.70.270:FF:000026">
    <property type="entry name" value="Transposon Ty3-G Gag-Pol polyprotein"/>
    <property type="match status" value="1"/>
</dbReference>
<keyword evidence="10" id="KW-1185">Reference proteome</keyword>
<dbReference type="Pfam" id="PF17917">
    <property type="entry name" value="RT_RNaseH"/>
    <property type="match status" value="1"/>
</dbReference>
<protein>
    <recommendedName>
        <fullName evidence="1">RNA-directed DNA polymerase</fullName>
        <ecNumber evidence="1">2.7.7.49</ecNumber>
    </recommendedName>
</protein>
<keyword evidence="7" id="KW-0695">RNA-directed DNA polymerase</keyword>
<keyword evidence="6" id="KW-0378">Hydrolase</keyword>
<feature type="non-terminal residue" evidence="9">
    <location>
        <position position="1"/>
    </location>
</feature>